<name>A0A182JIN2_ANOAO</name>
<accession>A0A182JIN2</accession>
<sequence length="276" mass="30051">MYPKSPRPHLEAEAGRAVAGAIRVRRRRLLPFLDLVQAIARIPAVQRVGSLLGKQRRAKIVVLWVDPNERSRSFSSCATFGSSTLIALLMPELSVGNGVVEELVVVTGSVVGGSSVVVVVIGIGRKLGREASSSELVCERPIDARMSFSSSCLNPIRSGSVGWKVVGRGVVKRMVVTGKEGVVERALVVTSGGGGGGVPRERRIQRQQPLHFGNRLVHVVHRLPRLIDAQIVNIAGPYDAVQIVCDEIVPPRQPTDLRHLWIRSGIWRGLDYHQPE</sequence>
<evidence type="ECO:0000313" key="1">
    <source>
        <dbReference type="EnsemblMetazoa" id="AATE018777-PA.1"/>
    </source>
</evidence>
<dbReference type="EnsemblMetazoa" id="AATE018777-RA">
    <property type="protein sequence ID" value="AATE018777-PA.1"/>
    <property type="gene ID" value="AATE018777"/>
</dbReference>
<dbReference type="VEuPathDB" id="VectorBase:AATE018777"/>
<protein>
    <submittedName>
        <fullName evidence="1">Uncharacterized protein</fullName>
    </submittedName>
</protein>
<organism evidence="1">
    <name type="scientific">Anopheles atroparvus</name>
    <name type="common">European mosquito</name>
    <dbReference type="NCBI Taxonomy" id="41427"/>
    <lineage>
        <taxon>Eukaryota</taxon>
        <taxon>Metazoa</taxon>
        <taxon>Ecdysozoa</taxon>
        <taxon>Arthropoda</taxon>
        <taxon>Hexapoda</taxon>
        <taxon>Insecta</taxon>
        <taxon>Pterygota</taxon>
        <taxon>Neoptera</taxon>
        <taxon>Endopterygota</taxon>
        <taxon>Diptera</taxon>
        <taxon>Nematocera</taxon>
        <taxon>Culicoidea</taxon>
        <taxon>Culicidae</taxon>
        <taxon>Anophelinae</taxon>
        <taxon>Anopheles</taxon>
    </lineage>
</organism>
<proteinExistence type="predicted"/>
<reference evidence="1" key="1">
    <citation type="submission" date="2022-08" db="UniProtKB">
        <authorList>
            <consortium name="EnsemblMetazoa"/>
        </authorList>
    </citation>
    <scope>IDENTIFICATION</scope>
    <source>
        <strain evidence="1">EBRO</strain>
    </source>
</reference>
<dbReference type="AlphaFoldDB" id="A0A182JIN2"/>